<dbReference type="EMBL" id="JAIQCV010000009">
    <property type="protein sequence ID" value="KAH1064454.1"/>
    <property type="molecule type" value="Genomic_DNA"/>
</dbReference>
<sequence length="113" mass="13017">MKSSIGNSKTVHHWKDNWVLNKGSLKHYVLGHDNIDPETTVSEMILPNGDWNLDLFRLWLPEDVVKCIISIPPPSDQIGPDILSWSKTTIGVFFVKSAYYLLKKESWYPKEMS</sequence>
<proteinExistence type="predicted"/>
<evidence type="ECO:0008006" key="3">
    <source>
        <dbReference type="Google" id="ProtNLM"/>
    </source>
</evidence>
<name>A0A9D3UYQ7_9ROSI</name>
<dbReference type="AlphaFoldDB" id="A0A9D3UYQ7"/>
<keyword evidence="2" id="KW-1185">Reference proteome</keyword>
<gene>
    <name evidence="1" type="ORF">J1N35_029441</name>
</gene>
<evidence type="ECO:0000313" key="1">
    <source>
        <dbReference type="EMBL" id="KAH1064454.1"/>
    </source>
</evidence>
<accession>A0A9D3UYQ7</accession>
<comment type="caution">
    <text evidence="1">The sequence shown here is derived from an EMBL/GenBank/DDBJ whole genome shotgun (WGS) entry which is preliminary data.</text>
</comment>
<dbReference type="OrthoDB" id="10433208at2759"/>
<reference evidence="1 2" key="1">
    <citation type="journal article" date="2021" name="Plant Biotechnol. J.">
        <title>Multi-omics assisted identification of the key and species-specific regulatory components of drought-tolerant mechanisms in Gossypium stocksii.</title>
        <authorList>
            <person name="Yu D."/>
            <person name="Ke L."/>
            <person name="Zhang D."/>
            <person name="Wu Y."/>
            <person name="Sun Y."/>
            <person name="Mei J."/>
            <person name="Sun J."/>
            <person name="Sun Y."/>
        </authorList>
    </citation>
    <scope>NUCLEOTIDE SEQUENCE [LARGE SCALE GENOMIC DNA]</scope>
    <source>
        <strain evidence="2">cv. E1</strain>
        <tissue evidence="1">Leaf</tissue>
    </source>
</reference>
<evidence type="ECO:0000313" key="2">
    <source>
        <dbReference type="Proteomes" id="UP000828251"/>
    </source>
</evidence>
<protein>
    <recommendedName>
        <fullName evidence="3">Reverse transcriptase zinc-binding domain-containing protein</fullName>
    </recommendedName>
</protein>
<dbReference type="Proteomes" id="UP000828251">
    <property type="component" value="Unassembled WGS sequence"/>
</dbReference>
<organism evidence="1 2">
    <name type="scientific">Gossypium stocksii</name>
    <dbReference type="NCBI Taxonomy" id="47602"/>
    <lineage>
        <taxon>Eukaryota</taxon>
        <taxon>Viridiplantae</taxon>
        <taxon>Streptophyta</taxon>
        <taxon>Embryophyta</taxon>
        <taxon>Tracheophyta</taxon>
        <taxon>Spermatophyta</taxon>
        <taxon>Magnoliopsida</taxon>
        <taxon>eudicotyledons</taxon>
        <taxon>Gunneridae</taxon>
        <taxon>Pentapetalae</taxon>
        <taxon>rosids</taxon>
        <taxon>malvids</taxon>
        <taxon>Malvales</taxon>
        <taxon>Malvaceae</taxon>
        <taxon>Malvoideae</taxon>
        <taxon>Gossypium</taxon>
    </lineage>
</organism>